<evidence type="ECO:0000313" key="2">
    <source>
        <dbReference type="Proteomes" id="UP000249828"/>
    </source>
</evidence>
<dbReference type="RefSeq" id="WP_111247782.1">
    <property type="nucleotide sequence ID" value="NZ_PIEU01000057.1"/>
</dbReference>
<comment type="caution">
    <text evidence="1">The sequence shown here is derived from an EMBL/GenBank/DDBJ whole genome shotgun (WGS) entry which is preliminary data.</text>
</comment>
<gene>
    <name evidence="1" type="ORF">CI088_07845</name>
</gene>
<keyword evidence="2" id="KW-1185">Reference proteome</keyword>
<evidence type="ECO:0008006" key="3">
    <source>
        <dbReference type="Google" id="ProtNLM"/>
    </source>
</evidence>
<evidence type="ECO:0000313" key="1">
    <source>
        <dbReference type="EMBL" id="PZL74100.1"/>
    </source>
</evidence>
<dbReference type="AlphaFoldDB" id="A0A2W3Z9Z4"/>
<dbReference type="EMBL" id="PIEU01000057">
    <property type="protein sequence ID" value="PZL74100.1"/>
    <property type="molecule type" value="Genomic_DNA"/>
</dbReference>
<proteinExistence type="predicted"/>
<name>A0A2W3Z9Z4_9ENTE</name>
<accession>A0A2W3Z9Z4</accession>
<organism evidence="1 2">
    <name type="scientific">Enterococcus plantarum</name>
    <dbReference type="NCBI Taxonomy" id="1077675"/>
    <lineage>
        <taxon>Bacteria</taxon>
        <taxon>Bacillati</taxon>
        <taxon>Bacillota</taxon>
        <taxon>Bacilli</taxon>
        <taxon>Lactobacillales</taxon>
        <taxon>Enterococcaceae</taxon>
        <taxon>Enterococcus</taxon>
    </lineage>
</organism>
<reference evidence="1 2" key="1">
    <citation type="submission" date="2017-11" db="EMBL/GenBank/DDBJ databases">
        <title>Draft genome sequence of Enterococcus plantarum TRW2 strain isolated from lettuce.</title>
        <authorList>
            <person name="Kim E.B."/>
            <person name="Marco M.L."/>
            <person name="Williams T.R."/>
            <person name="You I.H."/>
        </authorList>
    </citation>
    <scope>NUCLEOTIDE SEQUENCE [LARGE SCALE GENOMIC DNA]</scope>
    <source>
        <strain evidence="1 2">TRW2</strain>
    </source>
</reference>
<dbReference type="Proteomes" id="UP000249828">
    <property type="component" value="Unassembled WGS sequence"/>
</dbReference>
<sequence>MEITLEGFKEHLQFEEGMDDSMLSFYLDMGKKYAKRATDDENSSVAYYIGSIFWQYRTPESEMESAFNSLTPLILQEGLVKDDAKINAEQNEVES</sequence>
<protein>
    <recommendedName>
        <fullName evidence="3">Phage gp6-like head-tail connector protein</fullName>
    </recommendedName>
</protein>